<accession>A0A1H0SNQ3</accession>
<dbReference type="OrthoDB" id="2428511at2"/>
<sequence>MSEPIELTEITILQKDTANKIRQAIINGFEEPILYGVHGGVKKFYGVEPEIEYPSTLDHIVSAAGG</sequence>
<evidence type="ECO:0000313" key="1">
    <source>
        <dbReference type="EMBL" id="SDP43179.1"/>
    </source>
</evidence>
<gene>
    <name evidence="1" type="ORF">SAMN05216565_10330</name>
</gene>
<dbReference type="Proteomes" id="UP000199159">
    <property type="component" value="Unassembled WGS sequence"/>
</dbReference>
<dbReference type="AlphaFoldDB" id="A0A1H0SNQ3"/>
<organism evidence="1 2">
    <name type="scientific">Litchfieldia salsa</name>
    <dbReference type="NCBI Taxonomy" id="930152"/>
    <lineage>
        <taxon>Bacteria</taxon>
        <taxon>Bacillati</taxon>
        <taxon>Bacillota</taxon>
        <taxon>Bacilli</taxon>
        <taxon>Bacillales</taxon>
        <taxon>Bacillaceae</taxon>
        <taxon>Litchfieldia</taxon>
    </lineage>
</organism>
<proteinExistence type="predicted"/>
<reference evidence="2" key="1">
    <citation type="submission" date="2016-10" db="EMBL/GenBank/DDBJ databases">
        <authorList>
            <person name="Varghese N."/>
            <person name="Submissions S."/>
        </authorList>
    </citation>
    <scope>NUCLEOTIDE SEQUENCE [LARGE SCALE GENOMIC DNA]</scope>
    <source>
        <strain evidence="2">IBRC-M10078</strain>
    </source>
</reference>
<name>A0A1H0SNQ3_9BACI</name>
<keyword evidence="2" id="KW-1185">Reference proteome</keyword>
<dbReference type="RefSeq" id="WP_090851479.1">
    <property type="nucleotide sequence ID" value="NZ_FNJU01000003.1"/>
</dbReference>
<protein>
    <submittedName>
        <fullName evidence="1">Uncharacterized protein</fullName>
    </submittedName>
</protein>
<dbReference type="EMBL" id="FNJU01000003">
    <property type="protein sequence ID" value="SDP43179.1"/>
    <property type="molecule type" value="Genomic_DNA"/>
</dbReference>
<evidence type="ECO:0000313" key="2">
    <source>
        <dbReference type="Proteomes" id="UP000199159"/>
    </source>
</evidence>